<reference evidence="2" key="1">
    <citation type="submission" date="2016-04" db="EMBL/GenBank/DDBJ databases">
        <authorList>
            <person name="Evans L.H."/>
            <person name="Alamgir A."/>
            <person name="Owens N."/>
            <person name="Weber N.D."/>
            <person name="Virtaneva K."/>
            <person name="Barbian K."/>
            <person name="Babar A."/>
            <person name="Rosenke K."/>
        </authorList>
    </citation>
    <scope>NUCLEOTIDE SEQUENCE</scope>
    <source>
        <strain evidence="2">Nono1</strain>
    </source>
</reference>
<dbReference type="InterPro" id="IPR018713">
    <property type="entry name" value="MPAB/Lcp_cat_dom"/>
</dbReference>
<evidence type="ECO:0000259" key="1">
    <source>
        <dbReference type="Pfam" id="PF09995"/>
    </source>
</evidence>
<organism evidence="2">
    <name type="scientific">Nonomuraea gerenzanensis</name>
    <dbReference type="NCBI Taxonomy" id="93944"/>
    <lineage>
        <taxon>Bacteria</taxon>
        <taxon>Bacillati</taxon>
        <taxon>Actinomycetota</taxon>
        <taxon>Actinomycetes</taxon>
        <taxon>Streptosporangiales</taxon>
        <taxon>Streptosporangiaceae</taxon>
        <taxon>Nonomuraea</taxon>
    </lineage>
</organism>
<feature type="domain" description="ER-bound oxygenase mpaB/mpaB'/Rubber oxygenase catalytic" evidence="1">
    <location>
        <begin position="98"/>
        <end position="300"/>
    </location>
</feature>
<accession>A0A1M4DVM9</accession>
<name>A0A1M4DVM9_9ACTN</name>
<dbReference type="PANTHER" id="PTHR37539">
    <property type="entry name" value="SECRETED PROTEIN-RELATED"/>
    <property type="match status" value="1"/>
</dbReference>
<dbReference type="RefSeq" id="WP_225270048.1">
    <property type="nucleotide sequence ID" value="NZ_CP084058.1"/>
</dbReference>
<evidence type="ECO:0000313" key="2">
    <source>
        <dbReference type="EMBL" id="SBO90610.1"/>
    </source>
</evidence>
<sequence>MTLSYADFKQQLKDEGDPPADHVVTQLLDAGQVNTVNEVFRQISAADSDIPTSAPAVLRDYMESTRQYPSWVTPGELTRTAVFFQRYQGEASTLQATAGLVGTYLAPMGAKTLDSTHVLRQPHRRLSQSTRLFVGMGNEDAFTAHSKLVPTCQKVRLIHAAIRQLHLRSGQWDQARDGMPVSQLYTAGAALVFSIGILDAMGNLGYKVKTDDAEGFYYAWRIVAHFLGVPDRILPEGYEQGRRLWHEARPHEWASSPEGINLTRECIDLYQKYVGVPGAVAAFLRLALGDTYADMMKIPRNAVLDSVAQLGGLFNKVVSATPLYETPPVKKVFGELSNAVQEVSIKAFTHGQETEPQMADRIVAR</sequence>
<gene>
    <name evidence="2" type="ORF">BN4615_P124</name>
</gene>
<protein>
    <recommendedName>
        <fullName evidence="1">ER-bound oxygenase mpaB/mpaB'/Rubber oxygenase catalytic domain-containing protein</fullName>
    </recommendedName>
</protein>
<proteinExistence type="predicted"/>
<dbReference type="AlphaFoldDB" id="A0A1M4DVM9"/>
<dbReference type="Pfam" id="PF09995">
    <property type="entry name" value="MPAB_Lcp_cat"/>
    <property type="match status" value="1"/>
</dbReference>
<dbReference type="GO" id="GO:0016491">
    <property type="term" value="F:oxidoreductase activity"/>
    <property type="evidence" value="ECO:0007669"/>
    <property type="project" value="InterPro"/>
</dbReference>
<dbReference type="PANTHER" id="PTHR37539:SF1">
    <property type="entry name" value="ER-BOUND OXYGENASE MPAB_MPAB'_RUBBER OXYGENASE CATALYTIC DOMAIN-CONTAINING PROTEIN"/>
    <property type="match status" value="1"/>
</dbReference>
<dbReference type="EMBL" id="LT559118">
    <property type="protein sequence ID" value="SBO90610.1"/>
    <property type="molecule type" value="Genomic_DNA"/>
</dbReference>
<dbReference type="InterPro" id="IPR037473">
    <property type="entry name" value="Lcp-like"/>
</dbReference>